<reference evidence="27 28" key="1">
    <citation type="journal article" date="2012" name="New Phytol.">
        <title>Insight into trade-off between wood decay and parasitism from the genome of a fungal forest pathogen.</title>
        <authorList>
            <person name="Olson A."/>
            <person name="Aerts A."/>
            <person name="Asiegbu F."/>
            <person name="Belbahri L."/>
            <person name="Bouzid O."/>
            <person name="Broberg A."/>
            <person name="Canback B."/>
            <person name="Coutinho P.M."/>
            <person name="Cullen D."/>
            <person name="Dalman K."/>
            <person name="Deflorio G."/>
            <person name="van Diepen L.T."/>
            <person name="Dunand C."/>
            <person name="Duplessis S."/>
            <person name="Durling M."/>
            <person name="Gonthier P."/>
            <person name="Grimwood J."/>
            <person name="Fossdal C.G."/>
            <person name="Hansson D."/>
            <person name="Henrissat B."/>
            <person name="Hietala A."/>
            <person name="Himmelstrand K."/>
            <person name="Hoffmeister D."/>
            <person name="Hogberg N."/>
            <person name="James T.Y."/>
            <person name="Karlsson M."/>
            <person name="Kohler A."/>
            <person name="Kues U."/>
            <person name="Lee Y.H."/>
            <person name="Lin Y.C."/>
            <person name="Lind M."/>
            <person name="Lindquist E."/>
            <person name="Lombard V."/>
            <person name="Lucas S."/>
            <person name="Lunden K."/>
            <person name="Morin E."/>
            <person name="Murat C."/>
            <person name="Park J."/>
            <person name="Raffaello T."/>
            <person name="Rouze P."/>
            <person name="Salamov A."/>
            <person name="Schmutz J."/>
            <person name="Solheim H."/>
            <person name="Stahlberg J."/>
            <person name="Velez H."/>
            <person name="de Vries R.P."/>
            <person name="Wiebenga A."/>
            <person name="Woodward S."/>
            <person name="Yakovlev I."/>
            <person name="Garbelotto M."/>
            <person name="Martin F."/>
            <person name="Grigoriev I.V."/>
            <person name="Stenlid J."/>
        </authorList>
    </citation>
    <scope>NUCLEOTIDE SEQUENCE [LARGE SCALE GENOMIC DNA]</scope>
    <source>
        <strain evidence="27 28">TC 32-1</strain>
    </source>
</reference>
<keyword evidence="20" id="KW-0539">Nucleus</keyword>
<evidence type="ECO:0000256" key="2">
    <source>
        <dbReference type="ARBA" id="ARBA00004123"/>
    </source>
</evidence>
<dbReference type="InterPro" id="IPR041677">
    <property type="entry name" value="DNA2/NAM7_AAA_11"/>
</dbReference>
<gene>
    <name evidence="27" type="ORF">HETIRDRAFT_322640</name>
</gene>
<accession>W4K2C7</accession>
<feature type="compositionally biased region" description="Basic and acidic residues" evidence="23">
    <location>
        <begin position="1172"/>
        <end position="1182"/>
    </location>
</feature>
<keyword evidence="21" id="KW-0511">Multifunctional enzyme</keyword>
<keyword evidence="10" id="KW-0547">Nucleotide-binding</keyword>
<evidence type="ECO:0000256" key="12">
    <source>
        <dbReference type="ARBA" id="ARBA00022763"/>
    </source>
</evidence>
<dbReference type="eggNOG" id="KOG1805">
    <property type="taxonomic scope" value="Eukaryota"/>
</dbReference>
<evidence type="ECO:0000256" key="20">
    <source>
        <dbReference type="ARBA" id="ARBA00023242"/>
    </source>
</evidence>
<evidence type="ECO:0000256" key="18">
    <source>
        <dbReference type="ARBA" id="ARBA00023125"/>
    </source>
</evidence>
<evidence type="ECO:0000313" key="28">
    <source>
        <dbReference type="Proteomes" id="UP000030671"/>
    </source>
</evidence>
<evidence type="ECO:0000256" key="23">
    <source>
        <dbReference type="SAM" id="MobiDB-lite"/>
    </source>
</evidence>
<dbReference type="InterPro" id="IPR047187">
    <property type="entry name" value="SF1_C_Upf1"/>
</dbReference>
<evidence type="ECO:0000256" key="13">
    <source>
        <dbReference type="ARBA" id="ARBA00022801"/>
    </source>
</evidence>
<dbReference type="RefSeq" id="XP_009548484.1">
    <property type="nucleotide sequence ID" value="XM_009550189.1"/>
</dbReference>
<comment type="similarity">
    <text evidence="3">Belongs to the DNA2/NAM7 helicase family.</text>
</comment>
<evidence type="ECO:0000256" key="5">
    <source>
        <dbReference type="ARBA" id="ARBA00021516"/>
    </source>
</evidence>
<proteinExistence type="inferred from homology"/>
<dbReference type="InterPro" id="IPR027417">
    <property type="entry name" value="P-loop_NTPase"/>
</dbReference>
<evidence type="ECO:0000313" key="27">
    <source>
        <dbReference type="EMBL" id="ETW79957.1"/>
    </source>
</evidence>
<evidence type="ECO:0000256" key="14">
    <source>
        <dbReference type="ARBA" id="ARBA00022806"/>
    </source>
</evidence>
<dbReference type="GO" id="GO:0005524">
    <property type="term" value="F:ATP binding"/>
    <property type="evidence" value="ECO:0007669"/>
    <property type="project" value="UniProtKB-KW"/>
</dbReference>
<dbReference type="Pfam" id="PF08696">
    <property type="entry name" value="Dna2"/>
    <property type="match status" value="1"/>
</dbReference>
<feature type="compositionally biased region" description="Low complexity" evidence="23">
    <location>
        <begin position="28"/>
        <end position="37"/>
    </location>
</feature>
<dbReference type="SUPFAM" id="SSF52540">
    <property type="entry name" value="P-loop containing nucleoside triphosphate hydrolases"/>
    <property type="match status" value="1"/>
</dbReference>
<sequence>MPAQHTEQEENAFMRDLLHGLDASFFDAAPSPSPSSTKSRRPPPSPRHASPERPRHHAHPHPFTTPTKPRSLKRDLLTTPKNKTPLRFNAVYDAGNINADEVVAGWDWDACSDYVPTPQKPKADHKYLITTAPETYIPDPCTRCIVITVTGVWHLATRTDPAREGRMVTLCDDWVNSNIMPGDTINVIGVFSSADPDLPPSISITASANLLIHHPDHLLTPSALSSAPHCTRRPVLTSLLRSTSPSTPVLVYGNILHEIFQQSLRSGQWDTHWIEKKIDQALGANLGELVRVGVSVETARRDILDRAKGVSIFGQKYVSDTPKPDAILTNTRALQNETSLLAISHLHDIEEDIWSPAYGLKGKLDASVEAVITSQTSSSSSSDSLCAPSLSRPVPFEIKTGRATAGMEHRAQTMLYTLLMSERYSTPVQEGLLYYTQSEEVICVPAARHEIRALVNVRNTIADTVARRFQKGFSRHQDEEEEGSFLPETIDDERICGRCYSLDACMLYRKAVDKVEDTSSPIADIYALKTGHLTSVQADFFRSWERLIALEEHDMVRFRKELWTMGAQEREERGRCFADMVLDLGGPDPAVPIKSRGIHQYTYRFRRRDEVKAGSLLSGHMNVGDAVSVSVEPHLLALNRGFVLHLTPTHVLLGVDHELDEATLRERLQRRSRVHRTSVSTLAAPDFGDAPQIVFRIDKDEMTGGMGRIRENLAHLFFAGGDTTRLRLVVDLAPPIFAEPSSSTLLQDVRNSARCQELTSDLNASQQQAIEKVLCAEDYACVLGMPGTGKTTLVACLIKVLVEMGKTVLLSSYTHSAVDTILAKLKGADFGVLRLGNVDKVHPDVFHFTLAARKKANSIEELERQLMTPPVVATTALSIDQGGLDVSLFRRLSEAHPQAVIDLNEQYRMNEQIMLLSNRLIYSNRLRCGSAEVANQSLILPDSTYLHSLHKNSSCPGRQDCWLKKLMNPNTKAVFVDTDLVPAFDSSVGDLVQNEVEAALVSQVVETLLESGVGEEDVGVITLYRQQIKLLSHLLRGRTGIEILTADRSQGRDKNCIIVSMVRSNDDGQIGELVKDWRRMNVAFTRARSKLVIFGSRRTLQNDSLLAEFLQLMDEQGWILQLPADAHTFHPLSYHPSETQGKRARSNTVPSKDQVPMPDLDSRSRPAKKVKTGGDEGVLRGRPVLKDLVNDSL</sequence>
<keyword evidence="8" id="KW-0540">Nuclease</keyword>
<feature type="domain" description="DNA2/NAM7 helicase helicase" evidence="25">
    <location>
        <begin position="762"/>
        <end position="860"/>
    </location>
</feature>
<dbReference type="GO" id="GO:0003677">
    <property type="term" value="F:DNA binding"/>
    <property type="evidence" value="ECO:0007669"/>
    <property type="project" value="UniProtKB-KW"/>
</dbReference>
<keyword evidence="14" id="KW-0347">Helicase</keyword>
<dbReference type="PANTHER" id="PTHR43788:SF8">
    <property type="entry name" value="DNA-BINDING PROTEIN SMUBP-2"/>
    <property type="match status" value="1"/>
</dbReference>
<evidence type="ECO:0000256" key="6">
    <source>
        <dbReference type="ARBA" id="ARBA00022485"/>
    </source>
</evidence>
<dbReference type="STRING" id="747525.W4K2C7"/>
<comment type="subcellular location">
    <subcellularLocation>
        <location evidence="2">Nucleus</location>
    </subcellularLocation>
</comment>
<evidence type="ECO:0000256" key="7">
    <source>
        <dbReference type="ARBA" id="ARBA00022705"/>
    </source>
</evidence>
<dbReference type="GO" id="GO:0005634">
    <property type="term" value="C:nucleus"/>
    <property type="evidence" value="ECO:0007669"/>
    <property type="project" value="UniProtKB-SubCell"/>
</dbReference>
<feature type="domain" description="DNA replication factor Dna2 N-terminal" evidence="24">
    <location>
        <begin position="163"/>
        <end position="370"/>
    </location>
</feature>
<comment type="cofactor">
    <cofactor evidence="1">
        <name>[4Fe-4S] cluster</name>
        <dbReference type="ChEBI" id="CHEBI:49883"/>
    </cofactor>
</comment>
<evidence type="ECO:0000256" key="3">
    <source>
        <dbReference type="ARBA" id="ARBA00007913"/>
    </source>
</evidence>
<dbReference type="Proteomes" id="UP000030671">
    <property type="component" value="Unassembled WGS sequence"/>
</dbReference>
<dbReference type="Gene3D" id="3.90.320.10">
    <property type="match status" value="1"/>
</dbReference>
<evidence type="ECO:0000256" key="10">
    <source>
        <dbReference type="ARBA" id="ARBA00022741"/>
    </source>
</evidence>
<dbReference type="InterPro" id="IPR041679">
    <property type="entry name" value="DNA2/NAM7-like_C"/>
</dbReference>
<dbReference type="GeneID" id="20670890"/>
<dbReference type="GO" id="GO:0004519">
    <property type="term" value="F:endonuclease activity"/>
    <property type="evidence" value="ECO:0007669"/>
    <property type="project" value="UniProtKB-KW"/>
</dbReference>
<keyword evidence="9" id="KW-0479">Metal-binding</keyword>
<dbReference type="InterPro" id="IPR014808">
    <property type="entry name" value="DNA_replication_fac_Dna2_N"/>
</dbReference>
<keyword evidence="17" id="KW-0411">Iron-sulfur</keyword>
<evidence type="ECO:0000256" key="16">
    <source>
        <dbReference type="ARBA" id="ARBA00023004"/>
    </source>
</evidence>
<dbReference type="PANTHER" id="PTHR43788">
    <property type="entry name" value="DNA2/NAM7 HELICASE FAMILY MEMBER"/>
    <property type="match status" value="1"/>
</dbReference>
<dbReference type="GO" id="GO:0043139">
    <property type="term" value="F:5'-3' DNA helicase activity"/>
    <property type="evidence" value="ECO:0007669"/>
    <property type="project" value="TreeGrafter"/>
</dbReference>
<dbReference type="Gene3D" id="3.40.50.300">
    <property type="entry name" value="P-loop containing nucleotide triphosphate hydrolases"/>
    <property type="match status" value="2"/>
</dbReference>
<dbReference type="AlphaFoldDB" id="W4K2C7"/>
<dbReference type="EMBL" id="KI925460">
    <property type="protein sequence ID" value="ETW79957.1"/>
    <property type="molecule type" value="Genomic_DNA"/>
</dbReference>
<evidence type="ECO:0000256" key="4">
    <source>
        <dbReference type="ARBA" id="ARBA00012551"/>
    </source>
</evidence>
<dbReference type="HOGENOM" id="CLU_001666_2_3_1"/>
<evidence type="ECO:0000256" key="17">
    <source>
        <dbReference type="ARBA" id="ARBA00023014"/>
    </source>
</evidence>
<evidence type="ECO:0000256" key="9">
    <source>
        <dbReference type="ARBA" id="ARBA00022723"/>
    </source>
</evidence>
<keyword evidence="16" id="KW-0408">Iron</keyword>
<evidence type="ECO:0000256" key="1">
    <source>
        <dbReference type="ARBA" id="ARBA00001966"/>
    </source>
</evidence>
<keyword evidence="13" id="KW-0378">Hydrolase</keyword>
<dbReference type="GO" id="GO:0051539">
    <property type="term" value="F:4 iron, 4 sulfur cluster binding"/>
    <property type="evidence" value="ECO:0007669"/>
    <property type="project" value="UniProtKB-KW"/>
</dbReference>
<organism evidence="27 28">
    <name type="scientific">Heterobasidion irregulare (strain TC 32-1)</name>
    <dbReference type="NCBI Taxonomy" id="747525"/>
    <lineage>
        <taxon>Eukaryota</taxon>
        <taxon>Fungi</taxon>
        <taxon>Dikarya</taxon>
        <taxon>Basidiomycota</taxon>
        <taxon>Agaricomycotina</taxon>
        <taxon>Agaricomycetes</taxon>
        <taxon>Russulales</taxon>
        <taxon>Bondarzewiaceae</taxon>
        <taxon>Heterobasidion</taxon>
        <taxon>Heterobasidion annosum species complex</taxon>
    </lineage>
</organism>
<evidence type="ECO:0000256" key="19">
    <source>
        <dbReference type="ARBA" id="ARBA00023204"/>
    </source>
</evidence>
<dbReference type="Pfam" id="PF13087">
    <property type="entry name" value="AAA_12"/>
    <property type="match status" value="1"/>
</dbReference>
<dbReference type="InterPro" id="IPR050534">
    <property type="entry name" value="Coronavir_polyprotein_1ab"/>
</dbReference>
<dbReference type="GO" id="GO:0006281">
    <property type="term" value="P:DNA repair"/>
    <property type="evidence" value="ECO:0007669"/>
    <property type="project" value="UniProtKB-KW"/>
</dbReference>
<dbReference type="GO" id="GO:0006260">
    <property type="term" value="P:DNA replication"/>
    <property type="evidence" value="ECO:0007669"/>
    <property type="project" value="UniProtKB-KW"/>
</dbReference>
<dbReference type="EC" id="3.6.4.12" evidence="4"/>
<dbReference type="InterPro" id="IPR011604">
    <property type="entry name" value="PDDEXK-like_dom_sf"/>
</dbReference>
<keyword evidence="28" id="KW-1185">Reference proteome</keyword>
<dbReference type="Pfam" id="PF13086">
    <property type="entry name" value="AAA_11"/>
    <property type="match status" value="1"/>
</dbReference>
<comment type="catalytic activity">
    <reaction evidence="22">
        <text>ATP + H2O = ADP + phosphate + H(+)</text>
        <dbReference type="Rhea" id="RHEA:13065"/>
        <dbReference type="ChEBI" id="CHEBI:15377"/>
        <dbReference type="ChEBI" id="CHEBI:15378"/>
        <dbReference type="ChEBI" id="CHEBI:30616"/>
        <dbReference type="ChEBI" id="CHEBI:43474"/>
        <dbReference type="ChEBI" id="CHEBI:456216"/>
        <dbReference type="EC" id="3.6.4.12"/>
    </reaction>
</comment>
<feature type="region of interest" description="Disordered" evidence="23">
    <location>
        <begin position="24"/>
        <end position="80"/>
    </location>
</feature>
<feature type="region of interest" description="Disordered" evidence="23">
    <location>
        <begin position="1132"/>
        <end position="1182"/>
    </location>
</feature>
<dbReference type="GO" id="GO:0046872">
    <property type="term" value="F:metal ion binding"/>
    <property type="evidence" value="ECO:0007669"/>
    <property type="project" value="UniProtKB-KW"/>
</dbReference>
<keyword evidence="11" id="KW-0255">Endonuclease</keyword>
<dbReference type="KEGG" id="hir:HETIRDRAFT_322640"/>
<evidence type="ECO:0000256" key="11">
    <source>
        <dbReference type="ARBA" id="ARBA00022759"/>
    </source>
</evidence>
<dbReference type="GO" id="GO:0016887">
    <property type="term" value="F:ATP hydrolysis activity"/>
    <property type="evidence" value="ECO:0007669"/>
    <property type="project" value="RHEA"/>
</dbReference>
<evidence type="ECO:0000259" key="25">
    <source>
        <dbReference type="Pfam" id="PF13086"/>
    </source>
</evidence>
<dbReference type="FunCoup" id="W4K2C7">
    <property type="interactions" value="377"/>
</dbReference>
<keyword evidence="18" id="KW-0238">DNA-binding</keyword>
<evidence type="ECO:0000256" key="8">
    <source>
        <dbReference type="ARBA" id="ARBA00022722"/>
    </source>
</evidence>
<keyword evidence="15" id="KW-0067">ATP-binding</keyword>
<dbReference type="OrthoDB" id="6513042at2759"/>
<keyword evidence="6" id="KW-0004">4Fe-4S</keyword>
<evidence type="ECO:0000259" key="24">
    <source>
        <dbReference type="Pfam" id="PF08696"/>
    </source>
</evidence>
<evidence type="ECO:0000256" key="21">
    <source>
        <dbReference type="ARBA" id="ARBA00023268"/>
    </source>
</evidence>
<evidence type="ECO:0000256" key="22">
    <source>
        <dbReference type="ARBA" id="ARBA00047995"/>
    </source>
</evidence>
<dbReference type="FunFam" id="3.40.50.300:FF:000789">
    <property type="entry name" value="DNA replication ATP-dependent helicase/nuclease DNA2"/>
    <property type="match status" value="1"/>
</dbReference>
<feature type="domain" description="DNA2/NAM7 helicase-like C-terminal" evidence="26">
    <location>
        <begin position="884"/>
        <end position="1097"/>
    </location>
</feature>
<keyword evidence="12" id="KW-0227">DNA damage</keyword>
<keyword evidence="7" id="KW-0235">DNA replication</keyword>
<keyword evidence="19" id="KW-0234">DNA repair</keyword>
<dbReference type="CDD" id="cd22318">
    <property type="entry name" value="DNA2_N-like"/>
    <property type="match status" value="1"/>
</dbReference>
<dbReference type="InParanoid" id="W4K2C7"/>
<protein>
    <recommendedName>
        <fullName evidence="5">DNA replication ATP-dependent helicase/nuclease DNA2</fullName>
        <ecNumber evidence="4">3.6.4.12</ecNumber>
    </recommendedName>
</protein>
<evidence type="ECO:0000256" key="15">
    <source>
        <dbReference type="ARBA" id="ARBA00022840"/>
    </source>
</evidence>
<dbReference type="CDD" id="cd18808">
    <property type="entry name" value="SF1_C_Upf1"/>
    <property type="match status" value="1"/>
</dbReference>
<name>W4K2C7_HETIT</name>
<evidence type="ECO:0000259" key="26">
    <source>
        <dbReference type="Pfam" id="PF13087"/>
    </source>
</evidence>